<name>A0A2K8MGQ3_9SPHN</name>
<dbReference type="PANTHER" id="PTHR35861:SF1">
    <property type="entry name" value="PHAGE TAIL SHEATH PROTEIN"/>
    <property type="match status" value="1"/>
</dbReference>
<evidence type="ECO:0000259" key="2">
    <source>
        <dbReference type="Pfam" id="PF04984"/>
    </source>
</evidence>
<dbReference type="AlphaFoldDB" id="A0A2K8MGQ3"/>
<keyword evidence="4" id="KW-1185">Reference proteome</keyword>
<dbReference type="Proteomes" id="UP000229081">
    <property type="component" value="Chromosome"/>
</dbReference>
<dbReference type="PANTHER" id="PTHR35861">
    <property type="match status" value="1"/>
</dbReference>
<comment type="similarity">
    <text evidence="1">Belongs to the myoviridae tail sheath protein family.</text>
</comment>
<reference evidence="3 4" key="1">
    <citation type="submission" date="2017-11" db="EMBL/GenBank/DDBJ databases">
        <title>Complete genome sequence of Sphingomonas sp. Strain Cra20, a psychrotolerant potential plant growth promoting rhizobacteria.</title>
        <authorList>
            <person name="Luo Y."/>
        </authorList>
    </citation>
    <scope>NUCLEOTIDE SEQUENCE [LARGE SCALE GENOMIC DNA]</scope>
    <source>
        <strain evidence="3 4">Cra20</strain>
    </source>
</reference>
<dbReference type="EMBL" id="CP024923">
    <property type="protein sequence ID" value="ATY30919.1"/>
    <property type="molecule type" value="Genomic_DNA"/>
</dbReference>
<dbReference type="RefSeq" id="WP_100280730.1">
    <property type="nucleotide sequence ID" value="NZ_CP024923.1"/>
</dbReference>
<dbReference type="KEGG" id="sphc:CVN68_02060"/>
<evidence type="ECO:0000313" key="3">
    <source>
        <dbReference type="EMBL" id="ATY30919.1"/>
    </source>
</evidence>
<sequence>MSSFGETYAIPGVYRRPAERAEGFPRLRTDIAGFVGVAGVRHVGEAVAVDDWKSYVTAFRRDDFGNPVPAPAGSVLDGAVRDFFANGGRRLWIVNVAARLDEIDPQKLLNMMLGVDAIEPQGLELLLRQDEVSIVAVPELDARITVLRDRGAPEDLPGDPCFGPCVAANPANDRGPASGDQIERSERLFGDGDLLWAQRYLIDRLLRTSWRWIAILTPPPGRAADGAVDWRRALLKGTEGASVAALYWPWLLAQDSPGASVEERSPVGAVAGIYAQVDIAIGPHAAPANRPISGAVGLASEVGDEENALAYDAGVNVLRDFSGIGIQLWGARTLLWQDRGSRGEALSFVNARRCLSAICRSAEVIGQPMTFQPNTAILRIKLHQLMTDYLLRIFADGALKGATPEEAFFVEVPPVPDTPEGQLVCNIGIALAAPAEFIVFRIGRESGVIERAAAA</sequence>
<organism evidence="3 4">
    <name type="scientific">Sphingomonas psychrotolerans</name>
    <dbReference type="NCBI Taxonomy" id="1327635"/>
    <lineage>
        <taxon>Bacteria</taxon>
        <taxon>Pseudomonadati</taxon>
        <taxon>Pseudomonadota</taxon>
        <taxon>Alphaproteobacteria</taxon>
        <taxon>Sphingomonadales</taxon>
        <taxon>Sphingomonadaceae</taxon>
        <taxon>Sphingomonas</taxon>
    </lineage>
</organism>
<accession>A0A2K8MGQ3</accession>
<dbReference type="Gene3D" id="3.40.50.11780">
    <property type="match status" value="1"/>
</dbReference>
<protein>
    <recommendedName>
        <fullName evidence="2">Tail sheath protein subtilisin-like domain-containing protein</fullName>
    </recommendedName>
</protein>
<dbReference type="InterPro" id="IPR035089">
    <property type="entry name" value="Phage_sheath_subtilisin"/>
</dbReference>
<dbReference type="Pfam" id="PF04984">
    <property type="entry name" value="Phage_sheath_1"/>
    <property type="match status" value="1"/>
</dbReference>
<gene>
    <name evidence="3" type="ORF">CVN68_02060</name>
</gene>
<evidence type="ECO:0000313" key="4">
    <source>
        <dbReference type="Proteomes" id="UP000229081"/>
    </source>
</evidence>
<feature type="domain" description="Tail sheath protein subtilisin-like" evidence="2">
    <location>
        <begin position="209"/>
        <end position="334"/>
    </location>
</feature>
<evidence type="ECO:0000256" key="1">
    <source>
        <dbReference type="ARBA" id="ARBA00008005"/>
    </source>
</evidence>
<proteinExistence type="inferred from homology"/>
<dbReference type="OrthoDB" id="9767864at2"/>
<dbReference type="InterPro" id="IPR052042">
    <property type="entry name" value="Tail_sheath_structural"/>
</dbReference>